<name>A0A8S5SRP4_9CAUD</name>
<dbReference type="EMBL" id="BK032662">
    <property type="protein sequence ID" value="DAF53673.1"/>
    <property type="molecule type" value="Genomic_DNA"/>
</dbReference>
<dbReference type="Pfam" id="PF07852">
    <property type="entry name" value="DUF1642"/>
    <property type="match status" value="1"/>
</dbReference>
<evidence type="ECO:0008006" key="2">
    <source>
        <dbReference type="Google" id="ProtNLM"/>
    </source>
</evidence>
<proteinExistence type="predicted"/>
<evidence type="ECO:0000313" key="1">
    <source>
        <dbReference type="EMBL" id="DAF53673.1"/>
    </source>
</evidence>
<dbReference type="InterPro" id="IPR012865">
    <property type="entry name" value="DUF1642"/>
</dbReference>
<accession>A0A8S5SRP4</accession>
<reference evidence="1" key="1">
    <citation type="journal article" date="2021" name="Proc. Natl. Acad. Sci. U.S.A.">
        <title>A Catalog of Tens of Thousands of Viruses from Human Metagenomes Reveals Hidden Associations with Chronic Diseases.</title>
        <authorList>
            <person name="Tisza M.J."/>
            <person name="Buck C.B."/>
        </authorList>
    </citation>
    <scope>NUCLEOTIDE SEQUENCE</scope>
    <source>
        <strain evidence="1">Ctv838</strain>
    </source>
</reference>
<organism evidence="1">
    <name type="scientific">Siphoviridae sp. ctv838</name>
    <dbReference type="NCBI Taxonomy" id="2827964"/>
    <lineage>
        <taxon>Viruses</taxon>
        <taxon>Duplodnaviria</taxon>
        <taxon>Heunggongvirae</taxon>
        <taxon>Uroviricota</taxon>
        <taxon>Caudoviricetes</taxon>
    </lineage>
</organism>
<sequence>MEDWTKVLLYGTYDGFTRSTDGLHRIVVVLEGGERVEIPKEFVVSAEQMVNKNKIKLKDVIARIKSFDVESQKAWLNEILNELGSDYRALIYKDGYEQGKLEGLIEREIVTVPRFVADWIEYFKNCKGTLYGSTNPFSYYGRAILEDFEGDYEEVLRWIRDNSDTYARAWLDGYTVEKNKRYFVRLKGVVDNLRLLRHNSPTNTWTIGSEEQCFNVSRAHTRKELEEAGFGEVFNSPLFEVEEVEEWINRN</sequence>
<protein>
    <recommendedName>
        <fullName evidence="2">DUF1642 domain-containing protein</fullName>
    </recommendedName>
</protein>